<proteinExistence type="predicted"/>
<dbReference type="InterPro" id="IPR007110">
    <property type="entry name" value="Ig-like_dom"/>
</dbReference>
<feature type="signal peptide" evidence="1">
    <location>
        <begin position="1"/>
        <end position="18"/>
    </location>
</feature>
<accession>A0A8J6C8M5</accession>
<dbReference type="InterPro" id="IPR003599">
    <property type="entry name" value="Ig_sub"/>
</dbReference>
<reference evidence="3" key="1">
    <citation type="thesis" date="2020" institute="ProQuest LLC" country="789 East Eisenhower Parkway, Ann Arbor, MI, USA">
        <title>Comparative Genomics and Chromosome Evolution.</title>
        <authorList>
            <person name="Mudd A.B."/>
        </authorList>
    </citation>
    <scope>NUCLEOTIDE SEQUENCE</scope>
    <source>
        <strain evidence="3">HN-11 Male</strain>
        <tissue evidence="3">Kidney and liver</tissue>
    </source>
</reference>
<evidence type="ECO:0000256" key="1">
    <source>
        <dbReference type="SAM" id="SignalP"/>
    </source>
</evidence>
<sequence>MSWFLILYMLITCSYSMAQVTVIQDRMVSVSPGTNIQMTCIWSQGSVVGSNYPHWVYQEPERVPQGLVGSNGNNNHNLKPPTTSDRFTGSISSGSAVLSISSVQANDDGVYYCALWTGSAYTVI</sequence>
<dbReference type="SMART" id="SM00406">
    <property type="entry name" value="IGv"/>
    <property type="match status" value="1"/>
</dbReference>
<dbReference type="Pfam" id="PF07686">
    <property type="entry name" value="V-set"/>
    <property type="match status" value="1"/>
</dbReference>
<dbReference type="InterPro" id="IPR050150">
    <property type="entry name" value="IgV_Light_Chain"/>
</dbReference>
<dbReference type="SUPFAM" id="SSF48726">
    <property type="entry name" value="Immunoglobulin"/>
    <property type="match status" value="1"/>
</dbReference>
<name>A0A8J6C8M5_ELECQ</name>
<organism evidence="3 4">
    <name type="scientific">Eleutherodactylus coqui</name>
    <name type="common">Puerto Rican coqui</name>
    <dbReference type="NCBI Taxonomy" id="57060"/>
    <lineage>
        <taxon>Eukaryota</taxon>
        <taxon>Metazoa</taxon>
        <taxon>Chordata</taxon>
        <taxon>Craniata</taxon>
        <taxon>Vertebrata</taxon>
        <taxon>Euteleostomi</taxon>
        <taxon>Amphibia</taxon>
        <taxon>Batrachia</taxon>
        <taxon>Anura</taxon>
        <taxon>Neobatrachia</taxon>
        <taxon>Hyloidea</taxon>
        <taxon>Eleutherodactylidae</taxon>
        <taxon>Eleutherodactylinae</taxon>
        <taxon>Eleutherodactylus</taxon>
        <taxon>Eleutherodactylus</taxon>
    </lineage>
</organism>
<dbReference type="InterPro" id="IPR013783">
    <property type="entry name" value="Ig-like_fold"/>
</dbReference>
<feature type="domain" description="Ig-like" evidence="2">
    <location>
        <begin position="18"/>
        <end position="113"/>
    </location>
</feature>
<protein>
    <recommendedName>
        <fullName evidence="2">Ig-like domain-containing protein</fullName>
    </recommendedName>
</protein>
<comment type="caution">
    <text evidence="3">The sequence shown here is derived from an EMBL/GenBank/DDBJ whole genome shotgun (WGS) entry which is preliminary data.</text>
</comment>
<keyword evidence="4" id="KW-1185">Reference proteome</keyword>
<evidence type="ECO:0000259" key="2">
    <source>
        <dbReference type="PROSITE" id="PS50835"/>
    </source>
</evidence>
<dbReference type="InterPro" id="IPR036179">
    <property type="entry name" value="Ig-like_dom_sf"/>
</dbReference>
<dbReference type="EMBL" id="WNTK01001905">
    <property type="protein sequence ID" value="KAG9466687.1"/>
    <property type="molecule type" value="Genomic_DNA"/>
</dbReference>
<dbReference type="PANTHER" id="PTHR23267">
    <property type="entry name" value="IMMUNOGLOBULIN LIGHT CHAIN"/>
    <property type="match status" value="1"/>
</dbReference>
<feature type="chain" id="PRO_5035238300" description="Ig-like domain-containing protein" evidence="1">
    <location>
        <begin position="19"/>
        <end position="124"/>
    </location>
</feature>
<evidence type="ECO:0000313" key="4">
    <source>
        <dbReference type="Proteomes" id="UP000770717"/>
    </source>
</evidence>
<dbReference type="PROSITE" id="PS50835">
    <property type="entry name" value="IG_LIKE"/>
    <property type="match status" value="1"/>
</dbReference>
<dbReference type="OrthoDB" id="8908372at2759"/>
<keyword evidence="1" id="KW-0732">Signal</keyword>
<dbReference type="AlphaFoldDB" id="A0A8J6C8M5"/>
<dbReference type="InterPro" id="IPR013106">
    <property type="entry name" value="Ig_V-set"/>
</dbReference>
<dbReference type="SMART" id="SM00409">
    <property type="entry name" value="IG"/>
    <property type="match status" value="1"/>
</dbReference>
<dbReference type="Proteomes" id="UP000770717">
    <property type="component" value="Unassembled WGS sequence"/>
</dbReference>
<evidence type="ECO:0000313" key="3">
    <source>
        <dbReference type="EMBL" id="KAG9466687.1"/>
    </source>
</evidence>
<gene>
    <name evidence="3" type="ORF">GDO78_016273</name>
</gene>
<dbReference type="Gene3D" id="2.60.40.10">
    <property type="entry name" value="Immunoglobulins"/>
    <property type="match status" value="1"/>
</dbReference>